<keyword evidence="3" id="KW-1185">Reference proteome</keyword>
<gene>
    <name evidence="2" type="ORF">EV695_1193</name>
</gene>
<name>A0A4R1F6V6_9GAMM</name>
<protein>
    <submittedName>
        <fullName evidence="2">Uncharacterized protein</fullName>
    </submittedName>
</protein>
<organism evidence="2 3">
    <name type="scientific">Cocleimonas flava</name>
    <dbReference type="NCBI Taxonomy" id="634765"/>
    <lineage>
        <taxon>Bacteria</taxon>
        <taxon>Pseudomonadati</taxon>
        <taxon>Pseudomonadota</taxon>
        <taxon>Gammaproteobacteria</taxon>
        <taxon>Thiotrichales</taxon>
        <taxon>Thiotrichaceae</taxon>
        <taxon>Cocleimonas</taxon>
    </lineage>
</organism>
<feature type="transmembrane region" description="Helical" evidence="1">
    <location>
        <begin position="48"/>
        <end position="70"/>
    </location>
</feature>
<dbReference type="OrthoDB" id="9939578at2"/>
<accession>A0A4R1F6V6</accession>
<evidence type="ECO:0000313" key="3">
    <source>
        <dbReference type="Proteomes" id="UP000294887"/>
    </source>
</evidence>
<evidence type="ECO:0000256" key="1">
    <source>
        <dbReference type="SAM" id="Phobius"/>
    </source>
</evidence>
<comment type="caution">
    <text evidence="2">The sequence shown here is derived from an EMBL/GenBank/DDBJ whole genome shotgun (WGS) entry which is preliminary data.</text>
</comment>
<dbReference type="Proteomes" id="UP000294887">
    <property type="component" value="Unassembled WGS sequence"/>
</dbReference>
<proteinExistence type="predicted"/>
<keyword evidence="1" id="KW-0472">Membrane</keyword>
<sequence>MTQEENKELELLIKDLFLQSKRKSKVPAKSRIRSILQRSLHEVALRDVLILTSNTIFAMISMLSLFLKLLTSRT</sequence>
<dbReference type="EMBL" id="SMFQ01000002">
    <property type="protein sequence ID" value="TCJ89330.1"/>
    <property type="molecule type" value="Genomic_DNA"/>
</dbReference>
<dbReference type="RefSeq" id="WP_131904963.1">
    <property type="nucleotide sequence ID" value="NZ_BAAAFU010000008.1"/>
</dbReference>
<dbReference type="AlphaFoldDB" id="A0A4R1F6V6"/>
<keyword evidence="1" id="KW-1133">Transmembrane helix</keyword>
<reference evidence="2 3" key="1">
    <citation type="submission" date="2019-03" db="EMBL/GenBank/DDBJ databases">
        <title>Genomic Encyclopedia of Type Strains, Phase IV (KMG-IV): sequencing the most valuable type-strain genomes for metagenomic binning, comparative biology and taxonomic classification.</title>
        <authorList>
            <person name="Goeker M."/>
        </authorList>
    </citation>
    <scope>NUCLEOTIDE SEQUENCE [LARGE SCALE GENOMIC DNA]</scope>
    <source>
        <strain evidence="2 3">DSM 24830</strain>
    </source>
</reference>
<evidence type="ECO:0000313" key="2">
    <source>
        <dbReference type="EMBL" id="TCJ89330.1"/>
    </source>
</evidence>
<keyword evidence="1" id="KW-0812">Transmembrane</keyword>